<dbReference type="InterPro" id="IPR036013">
    <property type="entry name" value="Band_7/SPFH_dom_sf"/>
</dbReference>
<feature type="coiled-coil region" evidence="6">
    <location>
        <begin position="247"/>
        <end position="274"/>
    </location>
</feature>
<dbReference type="Pfam" id="PF01145">
    <property type="entry name" value="Band_7"/>
    <property type="match status" value="1"/>
</dbReference>
<proteinExistence type="inferred from homology"/>
<evidence type="ECO:0000259" key="9">
    <source>
        <dbReference type="SMART" id="SM00244"/>
    </source>
</evidence>
<evidence type="ECO:0000313" key="10">
    <source>
        <dbReference type="EMBL" id="RAI00061.1"/>
    </source>
</evidence>
<dbReference type="EMBL" id="QHHQ01000004">
    <property type="protein sequence ID" value="RAI00061.1"/>
    <property type="molecule type" value="Genomic_DNA"/>
</dbReference>
<evidence type="ECO:0000256" key="7">
    <source>
        <dbReference type="SAM" id="MobiDB-lite"/>
    </source>
</evidence>
<gene>
    <name evidence="10" type="ORF">DLJ53_20280</name>
</gene>
<keyword evidence="8" id="KW-0812">Transmembrane</keyword>
<name>A0A8B2NN74_9HYPH</name>
<evidence type="ECO:0000313" key="11">
    <source>
        <dbReference type="Proteomes" id="UP000249590"/>
    </source>
</evidence>
<feature type="region of interest" description="Disordered" evidence="7">
    <location>
        <begin position="518"/>
        <end position="542"/>
    </location>
</feature>
<comment type="subcellular location">
    <subcellularLocation>
        <location evidence="2">Cell membrane</location>
    </subcellularLocation>
    <subcellularLocation>
        <location evidence="1">Membrane</location>
        <topology evidence="1">Single-pass membrane protein</topology>
    </subcellularLocation>
</comment>
<protein>
    <submittedName>
        <fullName evidence="10">Flotillin</fullName>
    </submittedName>
</protein>
<keyword evidence="8" id="KW-1133">Transmembrane helix</keyword>
<dbReference type="InterPro" id="IPR027705">
    <property type="entry name" value="Flotillin_fam"/>
</dbReference>
<comment type="caution">
    <text evidence="10">The sequence shown here is derived from an EMBL/GenBank/DDBJ whole genome shotgun (WGS) entry which is preliminary data.</text>
</comment>
<evidence type="ECO:0000256" key="6">
    <source>
        <dbReference type="SAM" id="Coils"/>
    </source>
</evidence>
<dbReference type="PANTHER" id="PTHR13806:SF31">
    <property type="entry name" value="FLOTILLIN-LIKE PROTEIN 1-RELATED"/>
    <property type="match status" value="1"/>
</dbReference>
<reference evidence="10 11" key="1">
    <citation type="submission" date="2018-05" db="EMBL/GenBank/DDBJ databases">
        <title>Acuticoccus sediminis sp. nov., isolated from deep-sea sediment of Indian Ocean.</title>
        <authorList>
            <person name="Liu X."/>
            <person name="Lai Q."/>
            <person name="Du Y."/>
            <person name="Sun F."/>
            <person name="Zhang X."/>
            <person name="Wang S."/>
            <person name="Shao Z."/>
        </authorList>
    </citation>
    <scope>NUCLEOTIDE SEQUENCE [LARGE SCALE GENOMIC DNA]</scope>
    <source>
        <strain evidence="10 11">PTG4-2</strain>
    </source>
</reference>
<dbReference type="SMART" id="SM00244">
    <property type="entry name" value="PHB"/>
    <property type="match status" value="1"/>
</dbReference>
<dbReference type="InterPro" id="IPR001107">
    <property type="entry name" value="Band_7"/>
</dbReference>
<keyword evidence="5 8" id="KW-0472">Membrane</keyword>
<dbReference type="SUPFAM" id="SSF117892">
    <property type="entry name" value="Band 7/SPFH domain"/>
    <property type="match status" value="1"/>
</dbReference>
<dbReference type="InterPro" id="IPR031905">
    <property type="entry name" value="Flotillin_C"/>
</dbReference>
<dbReference type="PANTHER" id="PTHR13806">
    <property type="entry name" value="FLOTILLIN-RELATED"/>
    <property type="match status" value="1"/>
</dbReference>
<evidence type="ECO:0000256" key="8">
    <source>
        <dbReference type="SAM" id="Phobius"/>
    </source>
</evidence>
<keyword evidence="11" id="KW-1185">Reference proteome</keyword>
<sequence>MPVGWIILLLILVIVVVAILFLNRFYVKATRETALVRTGLGGQRVVLDGGALSLPIVHRVAEVNMKTMRLEVERTGEKSIITKDRLRIDATAEFYVRVQPSDDGVATAAQALGGKVRASDVEDLLEGKLVDALLSVAATYTMDELQDNRGRYVAEVTGALADRVAANGLVLEAVSLTRLDQTPFASLDQNNAFNAVGMRRLAEVIATNRRERAEIEDAADVAVRQSHLDATKRKLVIEQEEEEAQLAQSLSIESQRARTMAETAERQSEAEERREYARIRRDMEVRAKQIQSDREIDELSLQSRLAVQTARADTEIKLAAKTSEEAVAAAAAQTAIADEAAAREGVETAREKATAERVKALAIIKAEEEAAVDDTRVASEASTVRAMAAAEAEATRTKADAIKAELLAKAEGESALYAAENAQSDAIIKMKLDLAKVEALPEVVREMVRPAEKIDSIRINHVSGFGPVAGGGGGGGGGDGPMVNQVVDGILSMALQLPAVQKLGEDIGMNISGSMDRVTSGLTGGRPGKASGKDGTTSEAAE</sequence>
<evidence type="ECO:0000256" key="3">
    <source>
        <dbReference type="ARBA" id="ARBA00007161"/>
    </source>
</evidence>
<dbReference type="Gene3D" id="3.30.479.30">
    <property type="entry name" value="Band 7 domain"/>
    <property type="match status" value="1"/>
</dbReference>
<evidence type="ECO:0000256" key="4">
    <source>
        <dbReference type="ARBA" id="ARBA00022475"/>
    </source>
</evidence>
<dbReference type="CDD" id="cd03399">
    <property type="entry name" value="SPFH_flotillin"/>
    <property type="match status" value="1"/>
</dbReference>
<dbReference type="Proteomes" id="UP000249590">
    <property type="component" value="Unassembled WGS sequence"/>
</dbReference>
<evidence type="ECO:0000256" key="2">
    <source>
        <dbReference type="ARBA" id="ARBA00004236"/>
    </source>
</evidence>
<dbReference type="AlphaFoldDB" id="A0A8B2NN74"/>
<dbReference type="GO" id="GO:0005886">
    <property type="term" value="C:plasma membrane"/>
    <property type="evidence" value="ECO:0007669"/>
    <property type="project" value="UniProtKB-SubCell"/>
</dbReference>
<organism evidence="10 11">
    <name type="scientific">Acuticoccus sediminis</name>
    <dbReference type="NCBI Taxonomy" id="2184697"/>
    <lineage>
        <taxon>Bacteria</taxon>
        <taxon>Pseudomonadati</taxon>
        <taxon>Pseudomonadota</taxon>
        <taxon>Alphaproteobacteria</taxon>
        <taxon>Hyphomicrobiales</taxon>
        <taxon>Amorphaceae</taxon>
        <taxon>Acuticoccus</taxon>
    </lineage>
</organism>
<accession>A0A8B2NN74</accession>
<feature type="domain" description="Band 7" evidence="9">
    <location>
        <begin position="23"/>
        <end position="191"/>
    </location>
</feature>
<feature type="transmembrane region" description="Helical" evidence="8">
    <location>
        <begin position="6"/>
        <end position="27"/>
    </location>
</feature>
<evidence type="ECO:0000256" key="1">
    <source>
        <dbReference type="ARBA" id="ARBA00004167"/>
    </source>
</evidence>
<keyword evidence="4" id="KW-1003">Cell membrane</keyword>
<dbReference type="Pfam" id="PF15975">
    <property type="entry name" value="Flot"/>
    <property type="match status" value="1"/>
</dbReference>
<comment type="similarity">
    <text evidence="3">Belongs to the band 7/mec-2 family. Flotillin subfamily.</text>
</comment>
<evidence type="ECO:0000256" key="5">
    <source>
        <dbReference type="ARBA" id="ARBA00023136"/>
    </source>
</evidence>
<keyword evidence="6" id="KW-0175">Coiled coil</keyword>